<evidence type="ECO:0000313" key="13">
    <source>
        <dbReference type="EMBL" id="RRR19081.1"/>
    </source>
</evidence>
<sequence length="202" mass="21468">MSHRAGSERRLDEALAATDRRRFLPEELRGRAGEDRPLPIGHGQTNSQPTTVRNMLALLDVRPGQRVLDLGAGSGWTTALLARLCGPGGRVIGVERRAELISPARAALAGTADAGTASAEIRLAHPGVLGAPEGAPYDRILVSAQADAVPRSLIAQLADGGVMVIPVRERMLRLERRGEEVAASEHGAYVFVPLVEDPPTTR</sequence>
<dbReference type="GO" id="GO:0032259">
    <property type="term" value="P:methylation"/>
    <property type="evidence" value="ECO:0007669"/>
    <property type="project" value="UniProtKB-KW"/>
</dbReference>
<keyword evidence="8" id="KW-0949">S-adenosyl-L-methionine</keyword>
<protein>
    <recommendedName>
        <fullName evidence="4">Protein-L-isoaspartate O-methyltransferase</fullName>
        <ecNumber evidence="3">2.1.1.77</ecNumber>
    </recommendedName>
    <alternativeName>
        <fullName evidence="11">L-isoaspartyl protein carboxyl methyltransferase</fullName>
    </alternativeName>
    <alternativeName>
        <fullName evidence="9">Protein L-isoaspartyl methyltransferase</fullName>
    </alternativeName>
    <alternativeName>
        <fullName evidence="10">Protein-beta-aspartate methyltransferase</fullName>
    </alternativeName>
</protein>
<evidence type="ECO:0000256" key="9">
    <source>
        <dbReference type="ARBA" id="ARBA00030757"/>
    </source>
</evidence>
<evidence type="ECO:0000313" key="14">
    <source>
        <dbReference type="Proteomes" id="UP000274327"/>
    </source>
</evidence>
<name>A0A3R8RZ62_9MICO</name>
<dbReference type="AlphaFoldDB" id="A0A3R8RZ62"/>
<evidence type="ECO:0000256" key="4">
    <source>
        <dbReference type="ARBA" id="ARBA00013346"/>
    </source>
</evidence>
<dbReference type="CDD" id="cd02440">
    <property type="entry name" value="AdoMet_MTases"/>
    <property type="match status" value="1"/>
</dbReference>
<evidence type="ECO:0000256" key="8">
    <source>
        <dbReference type="ARBA" id="ARBA00022691"/>
    </source>
</evidence>
<keyword evidence="7 13" id="KW-0808">Transferase</keyword>
<dbReference type="GO" id="GO:0004719">
    <property type="term" value="F:protein-L-isoaspartate (D-aspartate) O-methyltransferase activity"/>
    <property type="evidence" value="ECO:0007669"/>
    <property type="project" value="UniProtKB-EC"/>
</dbReference>
<keyword evidence="6 13" id="KW-0489">Methyltransferase</keyword>
<comment type="caution">
    <text evidence="13">The sequence shown here is derived from an EMBL/GenBank/DDBJ whole genome shotgun (WGS) entry which is preliminary data.</text>
</comment>
<evidence type="ECO:0000256" key="11">
    <source>
        <dbReference type="ARBA" id="ARBA00031350"/>
    </source>
</evidence>
<gene>
    <name evidence="13" type="ORF">DS079_08115</name>
</gene>
<dbReference type="Pfam" id="PF01135">
    <property type="entry name" value="PCMT"/>
    <property type="match status" value="1"/>
</dbReference>
<feature type="compositionally biased region" description="Basic and acidic residues" evidence="12">
    <location>
        <begin position="22"/>
        <end position="37"/>
    </location>
</feature>
<evidence type="ECO:0000256" key="3">
    <source>
        <dbReference type="ARBA" id="ARBA00011890"/>
    </source>
</evidence>
<evidence type="ECO:0000256" key="5">
    <source>
        <dbReference type="ARBA" id="ARBA00022490"/>
    </source>
</evidence>
<evidence type="ECO:0000256" key="7">
    <source>
        <dbReference type="ARBA" id="ARBA00022679"/>
    </source>
</evidence>
<evidence type="ECO:0000256" key="2">
    <source>
        <dbReference type="ARBA" id="ARBA00005369"/>
    </source>
</evidence>
<evidence type="ECO:0000256" key="12">
    <source>
        <dbReference type="SAM" id="MobiDB-lite"/>
    </source>
</evidence>
<dbReference type="EC" id="2.1.1.77" evidence="3"/>
<reference evidence="13 14" key="1">
    <citation type="submission" date="2018-07" db="EMBL/GenBank/DDBJ databases">
        <title>Brachybacteriurn paraconglorneratum KCTC 9916.</title>
        <authorList>
            <person name="Li Y."/>
        </authorList>
    </citation>
    <scope>NUCLEOTIDE SEQUENCE [LARGE SCALE GENOMIC DNA]</scope>
    <source>
        <strain evidence="13 14">KCTC 9916</strain>
    </source>
</reference>
<accession>A0A3R8RZ62</accession>
<dbReference type="GeneID" id="78120987"/>
<evidence type="ECO:0000256" key="1">
    <source>
        <dbReference type="ARBA" id="ARBA00004496"/>
    </source>
</evidence>
<comment type="subcellular location">
    <subcellularLocation>
        <location evidence="1">Cytoplasm</location>
    </subcellularLocation>
</comment>
<keyword evidence="5" id="KW-0963">Cytoplasm</keyword>
<dbReference type="InterPro" id="IPR000682">
    <property type="entry name" value="PCMT"/>
</dbReference>
<dbReference type="PANTHER" id="PTHR11579">
    <property type="entry name" value="PROTEIN-L-ISOASPARTATE O-METHYLTRANSFERASE"/>
    <property type="match status" value="1"/>
</dbReference>
<dbReference type="Gene3D" id="3.40.50.150">
    <property type="entry name" value="Vaccinia Virus protein VP39"/>
    <property type="match status" value="1"/>
</dbReference>
<dbReference type="SUPFAM" id="SSF53335">
    <property type="entry name" value="S-adenosyl-L-methionine-dependent methyltransferases"/>
    <property type="match status" value="1"/>
</dbReference>
<feature type="region of interest" description="Disordered" evidence="12">
    <location>
        <begin position="22"/>
        <end position="48"/>
    </location>
</feature>
<proteinExistence type="inferred from homology"/>
<dbReference type="InterPro" id="IPR029063">
    <property type="entry name" value="SAM-dependent_MTases_sf"/>
</dbReference>
<evidence type="ECO:0000256" key="10">
    <source>
        <dbReference type="ARBA" id="ARBA00031323"/>
    </source>
</evidence>
<dbReference type="EMBL" id="QOCI01000005">
    <property type="protein sequence ID" value="RRR19081.1"/>
    <property type="molecule type" value="Genomic_DNA"/>
</dbReference>
<dbReference type="Proteomes" id="UP000274327">
    <property type="component" value="Unassembled WGS sequence"/>
</dbReference>
<evidence type="ECO:0000256" key="6">
    <source>
        <dbReference type="ARBA" id="ARBA00022603"/>
    </source>
</evidence>
<organism evidence="13 14">
    <name type="scientific">Brachybacterium paraconglomeratum</name>
    <dbReference type="NCBI Taxonomy" id="173362"/>
    <lineage>
        <taxon>Bacteria</taxon>
        <taxon>Bacillati</taxon>
        <taxon>Actinomycetota</taxon>
        <taxon>Actinomycetes</taxon>
        <taxon>Micrococcales</taxon>
        <taxon>Dermabacteraceae</taxon>
        <taxon>Brachybacterium</taxon>
    </lineage>
</organism>
<dbReference type="PANTHER" id="PTHR11579:SF0">
    <property type="entry name" value="PROTEIN-L-ISOASPARTATE(D-ASPARTATE) O-METHYLTRANSFERASE"/>
    <property type="match status" value="1"/>
</dbReference>
<comment type="similarity">
    <text evidence="2">Belongs to the methyltransferase superfamily. L-isoaspartyl/D-aspartyl protein methyltransferase family.</text>
</comment>
<dbReference type="GO" id="GO:0005737">
    <property type="term" value="C:cytoplasm"/>
    <property type="evidence" value="ECO:0007669"/>
    <property type="project" value="UniProtKB-SubCell"/>
</dbReference>
<keyword evidence="14" id="KW-1185">Reference proteome</keyword>
<dbReference type="RefSeq" id="WP_126986409.1">
    <property type="nucleotide sequence ID" value="NZ_ML133854.1"/>
</dbReference>